<name>A0ABN3A7L2_9ACTN</name>
<sequence length="192" mass="20789">MLVVVIAGCEIGFWVVLAAGLLARYPLRMRRTGAALLLGVPLVDLVLLAATVIDLRSGATAGFPHGLAAAYLGYSVAFGHSMVRWADERFAHRFAGGPPPRRKPPHGWARTRYEWVEFGKAALATAIGCALLLAMIALVGDPDRTAALTGWTARLGLVLAVWSLWPITHTLWPSKPKEPEARGRPAQRARPR</sequence>
<evidence type="ECO:0008006" key="4">
    <source>
        <dbReference type="Google" id="ProtNLM"/>
    </source>
</evidence>
<evidence type="ECO:0000256" key="1">
    <source>
        <dbReference type="SAM" id="Phobius"/>
    </source>
</evidence>
<feature type="transmembrane region" description="Helical" evidence="1">
    <location>
        <begin position="6"/>
        <end position="27"/>
    </location>
</feature>
<feature type="transmembrane region" description="Helical" evidence="1">
    <location>
        <begin position="121"/>
        <end position="139"/>
    </location>
</feature>
<evidence type="ECO:0000313" key="2">
    <source>
        <dbReference type="EMBL" id="GAA2155173.1"/>
    </source>
</evidence>
<keyword evidence="1" id="KW-0812">Transmembrane</keyword>
<keyword evidence="1" id="KW-1133">Transmembrane helix</keyword>
<keyword evidence="1" id="KW-0472">Membrane</keyword>
<dbReference type="RefSeq" id="WP_344275362.1">
    <property type="nucleotide sequence ID" value="NZ_BAAAMR010000067.1"/>
</dbReference>
<feature type="transmembrane region" description="Helical" evidence="1">
    <location>
        <begin position="34"/>
        <end position="53"/>
    </location>
</feature>
<reference evidence="2 3" key="1">
    <citation type="journal article" date="2019" name="Int. J. Syst. Evol. Microbiol.">
        <title>The Global Catalogue of Microorganisms (GCM) 10K type strain sequencing project: providing services to taxonomists for standard genome sequencing and annotation.</title>
        <authorList>
            <consortium name="The Broad Institute Genomics Platform"/>
            <consortium name="The Broad Institute Genome Sequencing Center for Infectious Disease"/>
            <person name="Wu L."/>
            <person name="Ma J."/>
        </authorList>
    </citation>
    <scope>NUCLEOTIDE SEQUENCE [LARGE SCALE GENOMIC DNA]</scope>
    <source>
        <strain evidence="2 3">JCM 13850</strain>
    </source>
</reference>
<keyword evidence="3" id="KW-1185">Reference proteome</keyword>
<accession>A0ABN3A7L2</accession>
<organism evidence="2 3">
    <name type="scientific">Actinomadura napierensis</name>
    <dbReference type="NCBI Taxonomy" id="267854"/>
    <lineage>
        <taxon>Bacteria</taxon>
        <taxon>Bacillati</taxon>
        <taxon>Actinomycetota</taxon>
        <taxon>Actinomycetes</taxon>
        <taxon>Streptosporangiales</taxon>
        <taxon>Thermomonosporaceae</taxon>
        <taxon>Actinomadura</taxon>
    </lineage>
</organism>
<gene>
    <name evidence="2" type="ORF">GCM10009727_62870</name>
</gene>
<feature type="transmembrane region" description="Helical" evidence="1">
    <location>
        <begin position="65"/>
        <end position="83"/>
    </location>
</feature>
<comment type="caution">
    <text evidence="2">The sequence shown here is derived from an EMBL/GenBank/DDBJ whole genome shotgun (WGS) entry which is preliminary data.</text>
</comment>
<evidence type="ECO:0000313" key="3">
    <source>
        <dbReference type="Proteomes" id="UP001501020"/>
    </source>
</evidence>
<dbReference type="Proteomes" id="UP001501020">
    <property type="component" value="Unassembled WGS sequence"/>
</dbReference>
<protein>
    <recommendedName>
        <fullName evidence="4">Integral membrane protein</fullName>
    </recommendedName>
</protein>
<dbReference type="EMBL" id="BAAAMR010000067">
    <property type="protein sequence ID" value="GAA2155173.1"/>
    <property type="molecule type" value="Genomic_DNA"/>
</dbReference>
<feature type="transmembrane region" description="Helical" evidence="1">
    <location>
        <begin position="151"/>
        <end position="172"/>
    </location>
</feature>
<proteinExistence type="predicted"/>